<feature type="region of interest" description="Disordered" evidence="1">
    <location>
        <begin position="99"/>
        <end position="120"/>
    </location>
</feature>
<dbReference type="SMART" id="SM00033">
    <property type="entry name" value="CH"/>
    <property type="match status" value="1"/>
</dbReference>
<dbReference type="InterPro" id="IPR001715">
    <property type="entry name" value="CH_dom"/>
</dbReference>
<evidence type="ECO:0000256" key="1">
    <source>
        <dbReference type="SAM" id="MobiDB-lite"/>
    </source>
</evidence>
<proteinExistence type="predicted"/>
<dbReference type="CDD" id="cd00014">
    <property type="entry name" value="CH_SF"/>
    <property type="match status" value="1"/>
</dbReference>
<dbReference type="SUPFAM" id="SSF47576">
    <property type="entry name" value="Calponin-homology domain, CH-domain"/>
    <property type="match status" value="1"/>
</dbReference>
<reference evidence="3" key="1">
    <citation type="submission" date="2023-08" db="EMBL/GenBank/DDBJ databases">
        <authorList>
            <person name="Chen Y."/>
            <person name="Shah S."/>
            <person name="Dougan E. K."/>
            <person name="Thang M."/>
            <person name="Chan C."/>
        </authorList>
    </citation>
    <scope>NUCLEOTIDE SEQUENCE</scope>
</reference>
<dbReference type="Proteomes" id="UP001178507">
    <property type="component" value="Unassembled WGS sequence"/>
</dbReference>
<comment type="caution">
    <text evidence="3">The sequence shown here is derived from an EMBL/GenBank/DDBJ whole genome shotgun (WGS) entry which is preliminary data.</text>
</comment>
<accession>A0AA36JCC1</accession>
<protein>
    <recommendedName>
        <fullName evidence="2">Calponin-homology (CH) domain-containing protein</fullName>
    </recommendedName>
</protein>
<gene>
    <name evidence="3" type="ORF">EVOR1521_LOCUS25366</name>
</gene>
<keyword evidence="4" id="KW-1185">Reference proteome</keyword>
<name>A0AA36JCC1_9DINO</name>
<dbReference type="Pfam" id="PF00307">
    <property type="entry name" value="CH"/>
    <property type="match status" value="1"/>
</dbReference>
<organism evidence="3 4">
    <name type="scientific">Effrenium voratum</name>
    <dbReference type="NCBI Taxonomy" id="2562239"/>
    <lineage>
        <taxon>Eukaryota</taxon>
        <taxon>Sar</taxon>
        <taxon>Alveolata</taxon>
        <taxon>Dinophyceae</taxon>
        <taxon>Suessiales</taxon>
        <taxon>Symbiodiniaceae</taxon>
        <taxon>Effrenium</taxon>
    </lineage>
</organism>
<feature type="region of interest" description="Disordered" evidence="1">
    <location>
        <begin position="55"/>
        <end position="81"/>
    </location>
</feature>
<sequence length="502" mass="53183">MKDDAAQIRELVAAGVDVLGARNKSKMFAMDLARERGKQAALACLEELAKPEASATYATSIEPPKTSTPATADEASAARGWKATNADAKQLAIPPTKTLKGVTHSSVAAKAEDTQSAKPGRSSAVDFAACDFRTLPAQSWQRLHEAFRATSVSAKAEDTQSAKPGRSSALTLLLATSARCQPNLGNACMKRSGLRPCQPKQRTHSPQNLAEAPQLTLLLATSARCQPNLGNGCMKRSGLRPCQPKQRTHSPQNLAEAPQLTLLLATSARCQPNLGNACMKPFRATSVSAKAEDAQLSAAQDSIASGQPGATGPSISPPFQAPSRVQVDEIDEESEESEEETDDEVETHASPDLGLRRASTPTEPWRPALAWLCAVVNERLQAPPPPSQARQIRGLLPVGALDAEKLSIRDLCDGQLLCALVISVRPDVLPKANPVALGRIAQFLKACTALGVNKVSLFSPPDLTPEPSNPNAVLRCLQALAATLQASQSWTGPRLEGLPGRR</sequence>
<dbReference type="PROSITE" id="PS50021">
    <property type="entry name" value="CH"/>
    <property type="match status" value="1"/>
</dbReference>
<dbReference type="InterPro" id="IPR036872">
    <property type="entry name" value="CH_dom_sf"/>
</dbReference>
<feature type="domain" description="Calponin-homology (CH)" evidence="2">
    <location>
        <begin position="362"/>
        <end position="485"/>
    </location>
</feature>
<dbReference type="AlphaFoldDB" id="A0AA36JCC1"/>
<dbReference type="EMBL" id="CAUJNA010003453">
    <property type="protein sequence ID" value="CAJ1402489.1"/>
    <property type="molecule type" value="Genomic_DNA"/>
</dbReference>
<evidence type="ECO:0000259" key="2">
    <source>
        <dbReference type="PROSITE" id="PS50021"/>
    </source>
</evidence>
<evidence type="ECO:0000313" key="4">
    <source>
        <dbReference type="Proteomes" id="UP001178507"/>
    </source>
</evidence>
<feature type="region of interest" description="Disordered" evidence="1">
    <location>
        <begin position="298"/>
        <end position="361"/>
    </location>
</feature>
<dbReference type="Gene3D" id="1.10.418.10">
    <property type="entry name" value="Calponin-like domain"/>
    <property type="match status" value="1"/>
</dbReference>
<evidence type="ECO:0000313" key="3">
    <source>
        <dbReference type="EMBL" id="CAJ1402489.1"/>
    </source>
</evidence>
<feature type="compositionally biased region" description="Acidic residues" evidence="1">
    <location>
        <begin position="328"/>
        <end position="345"/>
    </location>
</feature>